<reference evidence="3 4" key="1">
    <citation type="submission" date="2020-08" db="EMBL/GenBank/DDBJ databases">
        <title>Sequencing the genomes of 1000 actinobacteria strains.</title>
        <authorList>
            <person name="Klenk H.-P."/>
        </authorList>
    </citation>
    <scope>NUCLEOTIDE SEQUENCE [LARGE SCALE GENOMIC DNA]</scope>
    <source>
        <strain evidence="3 4">DSM 44593</strain>
    </source>
</reference>
<feature type="chain" id="PRO_5038876153" description="Septum formation-related domain-containing protein" evidence="2">
    <location>
        <begin position="27"/>
        <end position="258"/>
    </location>
</feature>
<dbReference type="AlphaFoldDB" id="A0A841E3U3"/>
<evidence type="ECO:0000313" key="4">
    <source>
        <dbReference type="Proteomes" id="UP000578077"/>
    </source>
</evidence>
<feature type="region of interest" description="Disordered" evidence="1">
    <location>
        <begin position="22"/>
        <end position="58"/>
    </location>
</feature>
<evidence type="ECO:0000256" key="2">
    <source>
        <dbReference type="SAM" id="SignalP"/>
    </source>
</evidence>
<keyword evidence="4" id="KW-1185">Reference proteome</keyword>
<comment type="caution">
    <text evidence="3">The sequence shown here is derived from an EMBL/GenBank/DDBJ whole genome shotgun (WGS) entry which is preliminary data.</text>
</comment>
<evidence type="ECO:0008006" key="5">
    <source>
        <dbReference type="Google" id="ProtNLM"/>
    </source>
</evidence>
<accession>A0A841E3U3</accession>
<dbReference type="RefSeq" id="WP_184634819.1">
    <property type="nucleotide sequence ID" value="NZ_BAABKT010000007.1"/>
</dbReference>
<dbReference type="PROSITE" id="PS51257">
    <property type="entry name" value="PROKAR_LIPOPROTEIN"/>
    <property type="match status" value="1"/>
</dbReference>
<evidence type="ECO:0000313" key="3">
    <source>
        <dbReference type="EMBL" id="MBB5998517.1"/>
    </source>
</evidence>
<keyword evidence="2" id="KW-0732">Signal</keyword>
<organism evidence="3 4">
    <name type="scientific">Streptomonospora salina</name>
    <dbReference type="NCBI Taxonomy" id="104205"/>
    <lineage>
        <taxon>Bacteria</taxon>
        <taxon>Bacillati</taxon>
        <taxon>Actinomycetota</taxon>
        <taxon>Actinomycetes</taxon>
        <taxon>Streptosporangiales</taxon>
        <taxon>Nocardiopsidaceae</taxon>
        <taxon>Streptomonospora</taxon>
    </lineage>
</organism>
<name>A0A841E3U3_9ACTN</name>
<evidence type="ECO:0000256" key="1">
    <source>
        <dbReference type="SAM" id="MobiDB-lite"/>
    </source>
</evidence>
<proteinExistence type="predicted"/>
<dbReference type="Proteomes" id="UP000578077">
    <property type="component" value="Unassembled WGS sequence"/>
</dbReference>
<protein>
    <recommendedName>
        <fullName evidence="5">Septum formation-related domain-containing protein</fullName>
    </recommendedName>
</protein>
<gene>
    <name evidence="3" type="ORF">HNR25_002268</name>
</gene>
<sequence>MRSPLSPALGLVVVAALSACSPETTATADGSSPRPSPEPSAPAAASETPSPSPEYDEGTFEIECYYADSSSAEEFTDVGDAWEESDDIAGCSADYLGGDFTDKQDDAYEAAGYGNRHDLATLYELCAEPGGHVDTLGGTDGGLAPDQVEEFDGMLVLCPDHPQADAIREALDTARADAQLEEEGRKFDSGTFLVGDEIQPGTYYSEGRLDGCYWERTDSAGEIIDNNFISSGRRVQTTVAASDYSFHSRSCGTWRPVS</sequence>
<dbReference type="EMBL" id="JACHLY010000001">
    <property type="protein sequence ID" value="MBB5998517.1"/>
    <property type="molecule type" value="Genomic_DNA"/>
</dbReference>
<feature type="signal peptide" evidence="2">
    <location>
        <begin position="1"/>
        <end position="26"/>
    </location>
</feature>